<proteinExistence type="predicted"/>
<evidence type="ECO:0000313" key="3">
    <source>
        <dbReference type="EMBL" id="KAK7967695.1"/>
    </source>
</evidence>
<dbReference type="RefSeq" id="XP_066707087.1">
    <property type="nucleotide sequence ID" value="XM_066838194.1"/>
</dbReference>
<reference evidence="3 4" key="1">
    <citation type="submission" date="2023-01" db="EMBL/GenBank/DDBJ databases">
        <title>Analysis of 21 Apiospora genomes using comparative genomics revels a genus with tremendous synthesis potential of carbohydrate active enzymes and secondary metabolites.</title>
        <authorList>
            <person name="Sorensen T."/>
        </authorList>
    </citation>
    <scope>NUCLEOTIDE SEQUENCE [LARGE SCALE GENOMIC DNA]</scope>
    <source>
        <strain evidence="3 4">CBS 24483</strain>
    </source>
</reference>
<dbReference type="EMBL" id="JAQQWE010000001">
    <property type="protein sequence ID" value="KAK7967695.1"/>
    <property type="molecule type" value="Genomic_DNA"/>
</dbReference>
<sequence>MPCGAGLGRSFIARIALALVILTVTLCFLWYRDLVSPPSRVLPHAPFNILQSQDKQQQEPAATTTPAAPHAQQQKATLGPRNETLGFDAILALSKGGGQSWRVQGLQAAAKLSGLNVSVPPQPTWLPEMVEAFAALSPEGVPKPEPGSAAAWLAHIDLLKYVLQSQLNSALIVEDDVDWDVHIKDQMSNIAEAVRLQTHAPHEQTNPYGIKWDILWIGHCGDTPMPNETVSLFPDPTVLEHKRYVGFAGTKSYLQEHIPEGQRAVYRSQGAVCSYAYAVHKAGVRKVLDFVSTGLGQAYDTKLFYGCRSGMLNCVAVTPEVMVHFRPDSKFGQTSEVDRLNDGDPWKAASDDGSIGGQEGGGRPEKVATSVAEKITGTTNNIRQSARCMSLWKKACIGGRNVNRGRRQ</sequence>
<feature type="compositionally biased region" description="Low complexity" evidence="1">
    <location>
        <begin position="58"/>
        <end position="77"/>
    </location>
</feature>
<protein>
    <recommendedName>
        <fullName evidence="5">Glycosyltransferase family 25 protein</fullName>
    </recommendedName>
</protein>
<evidence type="ECO:0000256" key="1">
    <source>
        <dbReference type="SAM" id="MobiDB-lite"/>
    </source>
</evidence>
<keyword evidence="2" id="KW-0812">Transmembrane</keyword>
<keyword evidence="4" id="KW-1185">Reference proteome</keyword>
<feature type="region of interest" description="Disordered" evidence="1">
    <location>
        <begin position="333"/>
        <end position="367"/>
    </location>
</feature>
<dbReference type="GeneID" id="92071256"/>
<comment type="caution">
    <text evidence="3">The sequence shown here is derived from an EMBL/GenBank/DDBJ whole genome shotgun (WGS) entry which is preliminary data.</text>
</comment>
<keyword evidence="2" id="KW-1133">Transmembrane helix</keyword>
<organism evidence="3 4">
    <name type="scientific">Apiospora aurea</name>
    <dbReference type="NCBI Taxonomy" id="335848"/>
    <lineage>
        <taxon>Eukaryota</taxon>
        <taxon>Fungi</taxon>
        <taxon>Dikarya</taxon>
        <taxon>Ascomycota</taxon>
        <taxon>Pezizomycotina</taxon>
        <taxon>Sordariomycetes</taxon>
        <taxon>Xylariomycetidae</taxon>
        <taxon>Amphisphaeriales</taxon>
        <taxon>Apiosporaceae</taxon>
        <taxon>Apiospora</taxon>
    </lineage>
</organism>
<keyword evidence="2" id="KW-0472">Membrane</keyword>
<name>A0ABR1R071_9PEZI</name>
<evidence type="ECO:0000313" key="4">
    <source>
        <dbReference type="Proteomes" id="UP001391051"/>
    </source>
</evidence>
<feature type="compositionally biased region" description="Basic and acidic residues" evidence="1">
    <location>
        <begin position="336"/>
        <end position="345"/>
    </location>
</feature>
<dbReference type="Proteomes" id="UP001391051">
    <property type="component" value="Unassembled WGS sequence"/>
</dbReference>
<evidence type="ECO:0008006" key="5">
    <source>
        <dbReference type="Google" id="ProtNLM"/>
    </source>
</evidence>
<accession>A0ABR1R071</accession>
<evidence type="ECO:0000256" key="2">
    <source>
        <dbReference type="SAM" id="Phobius"/>
    </source>
</evidence>
<gene>
    <name evidence="3" type="ORF">PG986_001972</name>
</gene>
<feature type="transmembrane region" description="Helical" evidence="2">
    <location>
        <begin position="12"/>
        <end position="31"/>
    </location>
</feature>
<feature type="region of interest" description="Disordered" evidence="1">
    <location>
        <begin position="52"/>
        <end position="77"/>
    </location>
</feature>